<evidence type="ECO:0000256" key="5">
    <source>
        <dbReference type="SAM" id="MobiDB-lite"/>
    </source>
</evidence>
<sequence>MSTSYVKKYGTKAETTSTPGRSQVIQDNKKRTNLLQDNSWIKKRPDEDVAKEENFGKAVLNRYKSEESLDRKVVPVPTTKTAELVDQSTAQQKSDKGYWDSVKTDSSVKSPVTTTSYDIDFSPAEYTKTTYKDNRSVIEKDMCTYCRKPMSTDAKMILDEMQICCHASCFKCEVCNCSLGQLKAGDSLWIYRRSVHCENCFTNTRGELFLYRTSL</sequence>
<keyword evidence="8" id="KW-1185">Reference proteome</keyword>
<name>A0A444UN36_ACIRT</name>
<protein>
    <submittedName>
        <fullName evidence="7">Sciellin</fullName>
    </submittedName>
</protein>
<dbReference type="Proteomes" id="UP000289886">
    <property type="component" value="Unassembled WGS sequence"/>
</dbReference>
<dbReference type="CDD" id="cd08368">
    <property type="entry name" value="LIM"/>
    <property type="match status" value="1"/>
</dbReference>
<feature type="region of interest" description="Disordered" evidence="5">
    <location>
        <begin position="1"/>
        <end position="26"/>
    </location>
</feature>
<proteinExistence type="predicted"/>
<dbReference type="PANTHER" id="PTHR15468:SF7">
    <property type="entry name" value="SCIELLIN"/>
    <property type="match status" value="1"/>
</dbReference>
<reference evidence="7 8" key="1">
    <citation type="submission" date="2019-01" db="EMBL/GenBank/DDBJ databases">
        <title>Draft Genome and Complete Hox-Cluster Characterization of the Sterlet Sturgeon (Acipenser ruthenus).</title>
        <authorList>
            <person name="Wei Q."/>
        </authorList>
    </citation>
    <scope>NUCLEOTIDE SEQUENCE [LARGE SCALE GENOMIC DNA]</scope>
    <source>
        <strain evidence="7">WHYD16114868_AA</strain>
        <tissue evidence="7">Blood</tissue>
    </source>
</reference>
<evidence type="ECO:0000256" key="3">
    <source>
        <dbReference type="ARBA" id="ARBA00023038"/>
    </source>
</evidence>
<dbReference type="GO" id="GO:0008544">
    <property type="term" value="P:epidermis development"/>
    <property type="evidence" value="ECO:0007669"/>
    <property type="project" value="TreeGrafter"/>
</dbReference>
<gene>
    <name evidence="7" type="ORF">EOD39_11682</name>
</gene>
<dbReference type="AlphaFoldDB" id="A0A444UN36"/>
<dbReference type="InterPro" id="IPR052621">
    <property type="entry name" value="Cell_Prolif/Cornif_Regul"/>
</dbReference>
<comment type="caution">
    <text evidence="7">The sequence shown here is derived from an EMBL/GenBank/DDBJ whole genome shotgun (WGS) entry which is preliminary data.</text>
</comment>
<evidence type="ECO:0000313" key="7">
    <source>
        <dbReference type="EMBL" id="RXM36548.1"/>
    </source>
</evidence>
<dbReference type="PROSITE" id="PS50023">
    <property type="entry name" value="LIM_DOMAIN_2"/>
    <property type="match status" value="1"/>
</dbReference>
<dbReference type="GO" id="GO:0005737">
    <property type="term" value="C:cytoplasm"/>
    <property type="evidence" value="ECO:0007669"/>
    <property type="project" value="TreeGrafter"/>
</dbReference>
<dbReference type="PANTHER" id="PTHR15468">
    <property type="entry name" value="ZNF185"/>
    <property type="match status" value="1"/>
</dbReference>
<dbReference type="InterPro" id="IPR001781">
    <property type="entry name" value="Znf_LIM"/>
</dbReference>
<feature type="domain" description="LIM zinc-binding" evidence="6">
    <location>
        <begin position="141"/>
        <end position="207"/>
    </location>
</feature>
<keyword evidence="3 4" id="KW-0440">LIM domain</keyword>
<keyword evidence="1 4" id="KW-0479">Metal-binding</keyword>
<accession>A0A444UN36</accession>
<organism evidence="7 8">
    <name type="scientific">Acipenser ruthenus</name>
    <name type="common">Sterlet sturgeon</name>
    <dbReference type="NCBI Taxonomy" id="7906"/>
    <lineage>
        <taxon>Eukaryota</taxon>
        <taxon>Metazoa</taxon>
        <taxon>Chordata</taxon>
        <taxon>Craniata</taxon>
        <taxon>Vertebrata</taxon>
        <taxon>Euteleostomi</taxon>
        <taxon>Actinopterygii</taxon>
        <taxon>Chondrostei</taxon>
        <taxon>Acipenseriformes</taxon>
        <taxon>Acipenseridae</taxon>
        <taxon>Acipenser</taxon>
    </lineage>
</organism>
<dbReference type="SMART" id="SM00132">
    <property type="entry name" value="LIM"/>
    <property type="match status" value="1"/>
</dbReference>
<evidence type="ECO:0000256" key="2">
    <source>
        <dbReference type="ARBA" id="ARBA00022833"/>
    </source>
</evidence>
<keyword evidence="2 4" id="KW-0862">Zinc</keyword>
<evidence type="ECO:0000259" key="6">
    <source>
        <dbReference type="PROSITE" id="PS50023"/>
    </source>
</evidence>
<dbReference type="PROSITE" id="PS00478">
    <property type="entry name" value="LIM_DOMAIN_1"/>
    <property type="match status" value="1"/>
</dbReference>
<dbReference type="GO" id="GO:0046872">
    <property type="term" value="F:metal ion binding"/>
    <property type="evidence" value="ECO:0007669"/>
    <property type="project" value="UniProtKB-KW"/>
</dbReference>
<dbReference type="EMBL" id="SCEB01214212">
    <property type="protein sequence ID" value="RXM36548.1"/>
    <property type="molecule type" value="Genomic_DNA"/>
</dbReference>
<dbReference type="Gene3D" id="2.10.110.10">
    <property type="entry name" value="Cysteine Rich Protein"/>
    <property type="match status" value="1"/>
</dbReference>
<evidence type="ECO:0000256" key="4">
    <source>
        <dbReference type="PROSITE-ProRule" id="PRU00125"/>
    </source>
</evidence>
<evidence type="ECO:0000256" key="1">
    <source>
        <dbReference type="ARBA" id="ARBA00022723"/>
    </source>
</evidence>
<evidence type="ECO:0000313" key="8">
    <source>
        <dbReference type="Proteomes" id="UP000289886"/>
    </source>
</evidence>
<feature type="compositionally biased region" description="Polar residues" evidence="5">
    <location>
        <begin position="13"/>
        <end position="26"/>
    </location>
</feature>